<accession>A0A7X6DV53</accession>
<proteinExistence type="predicted"/>
<reference evidence="1 2" key="1">
    <citation type="journal article" date="2020" name="Nature">
        <title>Bacterial chemolithoautotrophy via manganese oxidation.</title>
        <authorList>
            <person name="Yu H."/>
            <person name="Leadbetter J.R."/>
        </authorList>
    </citation>
    <scope>NUCLEOTIDE SEQUENCE [LARGE SCALE GENOMIC DNA]</scope>
    <source>
        <strain evidence="1 2">Mn-1</strain>
    </source>
</reference>
<dbReference type="AlphaFoldDB" id="A0A7X6DV53"/>
<dbReference type="SUPFAM" id="SSF52833">
    <property type="entry name" value="Thioredoxin-like"/>
    <property type="match status" value="1"/>
</dbReference>
<evidence type="ECO:0000313" key="1">
    <source>
        <dbReference type="EMBL" id="NKE73473.1"/>
    </source>
</evidence>
<evidence type="ECO:0000313" key="2">
    <source>
        <dbReference type="Proteomes" id="UP000534783"/>
    </source>
</evidence>
<dbReference type="EMBL" id="VTOW01000007">
    <property type="protein sequence ID" value="NKE73473.1"/>
    <property type="molecule type" value="Genomic_DNA"/>
</dbReference>
<organism evidence="1 2">
    <name type="scientific">Candidatus Manganitrophus noduliformans</name>
    <dbReference type="NCBI Taxonomy" id="2606439"/>
    <lineage>
        <taxon>Bacteria</taxon>
        <taxon>Pseudomonadati</taxon>
        <taxon>Nitrospirota</taxon>
        <taxon>Nitrospiria</taxon>
        <taxon>Candidatus Troglogloeales</taxon>
        <taxon>Candidatus Manganitrophaceae</taxon>
        <taxon>Candidatus Manganitrophus</taxon>
    </lineage>
</organism>
<keyword evidence="2" id="KW-1185">Reference proteome</keyword>
<dbReference type="Proteomes" id="UP000534783">
    <property type="component" value="Unassembled WGS sequence"/>
</dbReference>
<protein>
    <submittedName>
        <fullName evidence="1">Conjugal transfer protein TraF</fullName>
    </submittedName>
</protein>
<dbReference type="Gene3D" id="3.40.30.10">
    <property type="entry name" value="Glutaredoxin"/>
    <property type="match status" value="1"/>
</dbReference>
<gene>
    <name evidence="1" type="ORF">MNODULE_22185</name>
</gene>
<dbReference type="InterPro" id="IPR036249">
    <property type="entry name" value="Thioredoxin-like_sf"/>
</dbReference>
<name>A0A7X6DV53_9BACT</name>
<sequence length="283" mass="32568">MRPATGEARMSILLLISLIFGLIGAEAAASTCGDKSYFYESNPQGWYWKRLCPDMEEKKNEEDTPLSEGGNQHRLLKKEEVEIPWEILDRLDPDEINRLERESRKIAVMRPSEKNVREYMRYKNWLVDKAQRFTDTTKLLAKTDPELASRIAGIPTSAYAKEAQTRFKQDASEEIFRGSGQKTGLVVMVQEGCIYCKDQVPVIELFARTYGWDVQYIDIQQKPSLAQKLDVRPVPDLFIVLNRNDQALWQRIGIGLHTLDELKRSVLFGLYLLGEIKDESLIH</sequence>
<dbReference type="CDD" id="cd02947">
    <property type="entry name" value="TRX_family"/>
    <property type="match status" value="1"/>
</dbReference>
<dbReference type="InterPro" id="IPR039555">
    <property type="entry name" value="TraF/TrbB"/>
</dbReference>
<dbReference type="Pfam" id="PF13728">
    <property type="entry name" value="TraF"/>
    <property type="match status" value="1"/>
</dbReference>
<comment type="caution">
    <text evidence="1">The sequence shown here is derived from an EMBL/GenBank/DDBJ whole genome shotgun (WGS) entry which is preliminary data.</text>
</comment>